<dbReference type="OrthoDB" id="10036512at2759"/>
<name>A0A6P6N7U6_CARAU</name>
<proteinExistence type="predicted"/>
<evidence type="ECO:0000313" key="1">
    <source>
        <dbReference type="Proteomes" id="UP000515129"/>
    </source>
</evidence>
<accession>A0A6P6N7U6</accession>
<dbReference type="PANTHER" id="PTHR33053">
    <property type="entry name" value="PROTEIN, PUTATIVE-RELATED"/>
    <property type="match status" value="1"/>
</dbReference>
<gene>
    <name evidence="2" type="primary">LOC113076649</name>
</gene>
<organism evidence="1 2">
    <name type="scientific">Carassius auratus</name>
    <name type="common">Goldfish</name>
    <dbReference type="NCBI Taxonomy" id="7957"/>
    <lineage>
        <taxon>Eukaryota</taxon>
        <taxon>Metazoa</taxon>
        <taxon>Chordata</taxon>
        <taxon>Craniata</taxon>
        <taxon>Vertebrata</taxon>
        <taxon>Euteleostomi</taxon>
        <taxon>Actinopterygii</taxon>
        <taxon>Neopterygii</taxon>
        <taxon>Teleostei</taxon>
        <taxon>Ostariophysi</taxon>
        <taxon>Cypriniformes</taxon>
        <taxon>Cyprinidae</taxon>
        <taxon>Cyprininae</taxon>
        <taxon>Carassius</taxon>
    </lineage>
</organism>
<reference evidence="2" key="1">
    <citation type="submission" date="2025-08" db="UniProtKB">
        <authorList>
            <consortium name="RefSeq"/>
        </authorList>
    </citation>
    <scope>IDENTIFICATION</scope>
    <source>
        <strain evidence="2">Wakin</strain>
        <tissue evidence="2">Muscle</tissue>
    </source>
</reference>
<sequence>MDKVWKYNDRSNSRRRALKLVSELIDDVEHREGEVEDDSELSVCVDASGESDMEISDEGSDHQNIEADVEDKEVHEEAAVSVEDQSDLQDPCSQRDLQCSLVDWAIEFGISLIALSALLTILKVHHSSLPKDGRTLLKTKTRYNIRSIAGGVFHYCGILNSFRKILDSVWHTVADKHVFKLQLNFDGLPLFKSTSTQFWPILGLLQGHTKAPVLIGLFCGTSKPNSLADYLHDLVHELKMLRDGFLFKQKTFFLNVVSVMCDTPARAFIRGVKSHTAYHGCDKCHQTGVWKSNRMTFPEVNAKRRTDESFRQATDEEHHIQHSPLTDIGIDMVTCFPHDYMHLVCLGVMRRLLDLWISTIGPLHCRISSIQASMVSDRLLALRSYIPSEFARRPRALADRCRWKATELRQFLLYTGPVVLNGVLQTQIYDNFMLLSVAVYILASPEFCMEMNDFANTLLRSFVEHFGQLYGEEFLVYNIHGLVHLSEDVKIHGNLDLISGFPFENFLGKLKKLVRGPCNPLTQVMRRLSEIENSNYSCDVEEAIQKLDKEHTDGPVPECFSQQAHQFKVLAIDDVVVKLNERDSCVRIDNKLVLVQNIVEDKGAVYLVGKEYKQVEHFFKYPIDSKELGIYVASNLSTNVKCFMTGKKLQKYVRLPFRNKFVVVPLLHQEK</sequence>
<dbReference type="KEGG" id="caua:113076649"/>
<dbReference type="Proteomes" id="UP000515129">
    <property type="component" value="Unplaced"/>
</dbReference>
<dbReference type="AlphaFoldDB" id="A0A6P6N7U6"/>
<dbReference type="PANTHER" id="PTHR33053:SF24">
    <property type="entry name" value="TRANSPOSASE DOMAIN-CONTAINING PROTEIN"/>
    <property type="match status" value="1"/>
</dbReference>
<dbReference type="RefSeq" id="XP_026105122.1">
    <property type="nucleotide sequence ID" value="XM_026249337.1"/>
</dbReference>
<protein>
    <submittedName>
        <fullName evidence="2">Uncharacterized protein LOC113076649 isoform X1</fullName>
    </submittedName>
</protein>
<dbReference type="GeneID" id="113076649"/>
<keyword evidence="1" id="KW-1185">Reference proteome</keyword>
<evidence type="ECO:0000313" key="2">
    <source>
        <dbReference type="RefSeq" id="XP_026105122.1"/>
    </source>
</evidence>